<dbReference type="EMBL" id="WNWW01000146">
    <property type="protein sequence ID" value="KAF3429740.1"/>
    <property type="molecule type" value="Genomic_DNA"/>
</dbReference>
<evidence type="ECO:0000313" key="2">
    <source>
        <dbReference type="EMBL" id="KAF3429740.1"/>
    </source>
</evidence>
<feature type="non-terminal residue" evidence="2">
    <location>
        <position position="1"/>
    </location>
</feature>
<name>A0A833SCI2_9HYME</name>
<protein>
    <submittedName>
        <fullName evidence="2">Uncharacterized protein</fullName>
    </submittedName>
</protein>
<dbReference type="AlphaFoldDB" id="A0A833SCI2"/>
<accession>A0A833SCI2</accession>
<reference evidence="2" key="1">
    <citation type="submission" date="2019-11" db="EMBL/GenBank/DDBJ databases">
        <title>The nuclear and mitochondrial genomes of Frieseomelitta varia - a highly eusocial stingless bee (Meliponini) with a permanently sterile worker caste.</title>
        <authorList>
            <person name="Freitas F.C.P."/>
            <person name="Lourenco A.P."/>
            <person name="Nunes F.M.F."/>
            <person name="Paschoal A.R."/>
            <person name="Abreu F.C.P."/>
            <person name="Barbin F.O."/>
            <person name="Bataglia L."/>
            <person name="Cardoso-Junior C.A.M."/>
            <person name="Cervoni M.S."/>
            <person name="Silva S.R."/>
            <person name="Dalarmi F."/>
            <person name="Del Lama M.A."/>
            <person name="Depintor T.S."/>
            <person name="Ferreira K.M."/>
            <person name="Goria P.S."/>
            <person name="Jaskot M.C."/>
            <person name="Lago D.C."/>
            <person name="Luna-Lucena D."/>
            <person name="Moda L.M."/>
            <person name="Nascimento L."/>
            <person name="Pedrino M."/>
            <person name="Rabico F.O."/>
            <person name="Sanches F.C."/>
            <person name="Santos D.E."/>
            <person name="Santos C.G."/>
            <person name="Vieira J."/>
            <person name="Lopes T.F."/>
            <person name="Barchuk A.R."/>
            <person name="Hartfelder K."/>
            <person name="Simoes Z.L.P."/>
            <person name="Bitondi M.M.G."/>
            <person name="Pinheiro D.G."/>
        </authorList>
    </citation>
    <scope>NUCLEOTIDE SEQUENCE</scope>
    <source>
        <strain evidence="2">USP_RPSP 00005682</strain>
        <tissue evidence="2">Whole individual</tissue>
    </source>
</reference>
<dbReference type="Proteomes" id="UP000655588">
    <property type="component" value="Unassembled WGS sequence"/>
</dbReference>
<sequence>ESRRQYITSRVFQLSSIYEIAIFFFERRLVSRQFGHNVPISSLGPRGSRVRRERGASCLR</sequence>
<evidence type="ECO:0000256" key="1">
    <source>
        <dbReference type="SAM" id="MobiDB-lite"/>
    </source>
</evidence>
<comment type="caution">
    <text evidence="2">The sequence shown here is derived from an EMBL/GenBank/DDBJ whole genome shotgun (WGS) entry which is preliminary data.</text>
</comment>
<feature type="region of interest" description="Disordered" evidence="1">
    <location>
        <begin position="39"/>
        <end position="60"/>
    </location>
</feature>
<organism evidence="2 3">
    <name type="scientific">Frieseomelitta varia</name>
    <dbReference type="NCBI Taxonomy" id="561572"/>
    <lineage>
        <taxon>Eukaryota</taxon>
        <taxon>Metazoa</taxon>
        <taxon>Ecdysozoa</taxon>
        <taxon>Arthropoda</taxon>
        <taxon>Hexapoda</taxon>
        <taxon>Insecta</taxon>
        <taxon>Pterygota</taxon>
        <taxon>Neoptera</taxon>
        <taxon>Endopterygota</taxon>
        <taxon>Hymenoptera</taxon>
        <taxon>Apocrita</taxon>
        <taxon>Aculeata</taxon>
        <taxon>Apoidea</taxon>
        <taxon>Anthophila</taxon>
        <taxon>Apidae</taxon>
        <taxon>Frieseomelitta</taxon>
    </lineage>
</organism>
<evidence type="ECO:0000313" key="3">
    <source>
        <dbReference type="Proteomes" id="UP000655588"/>
    </source>
</evidence>
<gene>
    <name evidence="2" type="ORF">E2986_13745</name>
</gene>
<keyword evidence="3" id="KW-1185">Reference proteome</keyword>
<proteinExistence type="predicted"/>